<gene>
    <name evidence="7" type="ORF">K458DRAFT_384833</name>
</gene>
<evidence type="ECO:0000313" key="7">
    <source>
        <dbReference type="EMBL" id="KAF2688652.1"/>
    </source>
</evidence>
<dbReference type="GO" id="GO:0005524">
    <property type="term" value="F:ATP binding"/>
    <property type="evidence" value="ECO:0007669"/>
    <property type="project" value="UniProtKB-KW"/>
</dbReference>
<sequence>MMGFTPVMLSPVLTFAVFIAVTKYRGVSLDTARIFVPVSFLTLLSQPLSDLFQSAPMIMSMVGCFGRIETFMQTDQRVDPRELEGSSVLQVSTHIVEQPYSSPMGESCAGDGVSEEKAITGQLAVEIIDGAFGWKKNSDSLRSILKNVNLQIPRGSLTLIVGPVGCGKSTLLKIMLGEVPSVTGTLKVSSQKIAYCDQTPWIMNGTLKETSQCLPILAHSIILRLELVFSRVISCSFRAATVPTWGVKASR</sequence>
<name>A0A6G1JDN3_9PLEO</name>
<evidence type="ECO:0000313" key="8">
    <source>
        <dbReference type="Proteomes" id="UP000799291"/>
    </source>
</evidence>
<dbReference type="InterPro" id="IPR050173">
    <property type="entry name" value="ABC_transporter_C-like"/>
</dbReference>
<dbReference type="GO" id="GO:0042626">
    <property type="term" value="F:ATPase-coupled transmembrane transporter activity"/>
    <property type="evidence" value="ECO:0007669"/>
    <property type="project" value="TreeGrafter"/>
</dbReference>
<evidence type="ECO:0000256" key="3">
    <source>
        <dbReference type="ARBA" id="ARBA00022840"/>
    </source>
</evidence>
<keyword evidence="1" id="KW-0812">Transmembrane</keyword>
<dbReference type="EMBL" id="MU005573">
    <property type="protein sequence ID" value="KAF2688652.1"/>
    <property type="molecule type" value="Genomic_DNA"/>
</dbReference>
<evidence type="ECO:0000256" key="1">
    <source>
        <dbReference type="ARBA" id="ARBA00022692"/>
    </source>
</evidence>
<keyword evidence="4" id="KW-1133">Transmembrane helix</keyword>
<dbReference type="OrthoDB" id="6500128at2759"/>
<dbReference type="Gene3D" id="3.40.50.300">
    <property type="entry name" value="P-loop containing nucleotide triphosphate hydrolases"/>
    <property type="match status" value="1"/>
</dbReference>
<dbReference type="PANTHER" id="PTHR24223">
    <property type="entry name" value="ATP-BINDING CASSETTE SUB-FAMILY C"/>
    <property type="match status" value="1"/>
</dbReference>
<dbReference type="GO" id="GO:0016020">
    <property type="term" value="C:membrane"/>
    <property type="evidence" value="ECO:0007669"/>
    <property type="project" value="InterPro"/>
</dbReference>
<accession>A0A6G1JDN3</accession>
<dbReference type="PANTHER" id="PTHR24223:SF345">
    <property type="entry name" value="ABC MULTIDRUG TRANSPORTER (EUROFUNG)"/>
    <property type="match status" value="1"/>
</dbReference>
<dbReference type="Gene3D" id="1.20.1560.10">
    <property type="entry name" value="ABC transporter type 1, transmembrane domain"/>
    <property type="match status" value="1"/>
</dbReference>
<keyword evidence="2" id="KW-0547">Nucleotide-binding</keyword>
<feature type="domain" description="ABC transporter" evidence="6">
    <location>
        <begin position="145"/>
        <end position="198"/>
    </location>
</feature>
<proteinExistence type="predicted"/>
<dbReference type="Proteomes" id="UP000799291">
    <property type="component" value="Unassembled WGS sequence"/>
</dbReference>
<dbReference type="InterPro" id="IPR036640">
    <property type="entry name" value="ABC1_TM_sf"/>
</dbReference>
<dbReference type="AlphaFoldDB" id="A0A6G1JDN3"/>
<reference evidence="7" key="1">
    <citation type="journal article" date="2020" name="Stud. Mycol.">
        <title>101 Dothideomycetes genomes: a test case for predicting lifestyles and emergence of pathogens.</title>
        <authorList>
            <person name="Haridas S."/>
            <person name="Albert R."/>
            <person name="Binder M."/>
            <person name="Bloem J."/>
            <person name="Labutti K."/>
            <person name="Salamov A."/>
            <person name="Andreopoulos B."/>
            <person name="Baker S."/>
            <person name="Barry K."/>
            <person name="Bills G."/>
            <person name="Bluhm B."/>
            <person name="Cannon C."/>
            <person name="Castanera R."/>
            <person name="Culley D."/>
            <person name="Daum C."/>
            <person name="Ezra D."/>
            <person name="Gonzalez J."/>
            <person name="Henrissat B."/>
            <person name="Kuo A."/>
            <person name="Liang C."/>
            <person name="Lipzen A."/>
            <person name="Lutzoni F."/>
            <person name="Magnuson J."/>
            <person name="Mondo S."/>
            <person name="Nolan M."/>
            <person name="Ohm R."/>
            <person name="Pangilinan J."/>
            <person name="Park H.-J."/>
            <person name="Ramirez L."/>
            <person name="Alfaro M."/>
            <person name="Sun H."/>
            <person name="Tritt A."/>
            <person name="Yoshinaga Y."/>
            <person name="Zwiers L.-H."/>
            <person name="Turgeon B."/>
            <person name="Goodwin S."/>
            <person name="Spatafora J."/>
            <person name="Crous P."/>
            <person name="Grigoriev I."/>
        </authorList>
    </citation>
    <scope>NUCLEOTIDE SEQUENCE</scope>
    <source>
        <strain evidence="7">CBS 122367</strain>
    </source>
</reference>
<organism evidence="7 8">
    <name type="scientific">Lentithecium fluviatile CBS 122367</name>
    <dbReference type="NCBI Taxonomy" id="1168545"/>
    <lineage>
        <taxon>Eukaryota</taxon>
        <taxon>Fungi</taxon>
        <taxon>Dikarya</taxon>
        <taxon>Ascomycota</taxon>
        <taxon>Pezizomycotina</taxon>
        <taxon>Dothideomycetes</taxon>
        <taxon>Pleosporomycetidae</taxon>
        <taxon>Pleosporales</taxon>
        <taxon>Massarineae</taxon>
        <taxon>Lentitheciaceae</taxon>
        <taxon>Lentithecium</taxon>
    </lineage>
</organism>
<dbReference type="SUPFAM" id="SSF52540">
    <property type="entry name" value="P-loop containing nucleoside triphosphate hydrolases"/>
    <property type="match status" value="1"/>
</dbReference>
<dbReference type="GO" id="GO:0016887">
    <property type="term" value="F:ATP hydrolysis activity"/>
    <property type="evidence" value="ECO:0007669"/>
    <property type="project" value="InterPro"/>
</dbReference>
<dbReference type="InterPro" id="IPR003439">
    <property type="entry name" value="ABC_transporter-like_ATP-bd"/>
</dbReference>
<evidence type="ECO:0000256" key="2">
    <source>
        <dbReference type="ARBA" id="ARBA00022741"/>
    </source>
</evidence>
<protein>
    <recommendedName>
        <fullName evidence="6">ABC transporter domain-containing protein</fullName>
    </recommendedName>
</protein>
<evidence type="ECO:0000259" key="6">
    <source>
        <dbReference type="Pfam" id="PF00005"/>
    </source>
</evidence>
<dbReference type="InterPro" id="IPR027417">
    <property type="entry name" value="P-loop_NTPase"/>
</dbReference>
<keyword evidence="3" id="KW-0067">ATP-binding</keyword>
<keyword evidence="8" id="KW-1185">Reference proteome</keyword>
<dbReference type="Pfam" id="PF00005">
    <property type="entry name" value="ABC_tran"/>
    <property type="match status" value="1"/>
</dbReference>
<evidence type="ECO:0000256" key="5">
    <source>
        <dbReference type="ARBA" id="ARBA00023136"/>
    </source>
</evidence>
<keyword evidence="5" id="KW-0472">Membrane</keyword>
<evidence type="ECO:0000256" key="4">
    <source>
        <dbReference type="ARBA" id="ARBA00022989"/>
    </source>
</evidence>